<comment type="caution">
    <text evidence="2">The sequence shown here is derived from an EMBL/GenBank/DDBJ whole genome shotgun (WGS) entry which is preliminary data.</text>
</comment>
<protein>
    <submittedName>
        <fullName evidence="2">Uncharacterized protein</fullName>
    </submittedName>
</protein>
<dbReference type="Proteomes" id="UP001501721">
    <property type="component" value="Unassembled WGS sequence"/>
</dbReference>
<accession>A0ABP5ZAN1</accession>
<evidence type="ECO:0000256" key="1">
    <source>
        <dbReference type="SAM" id="MobiDB-lite"/>
    </source>
</evidence>
<evidence type="ECO:0000313" key="3">
    <source>
        <dbReference type="Proteomes" id="UP001501721"/>
    </source>
</evidence>
<gene>
    <name evidence="2" type="ORF">GCM10010422_49140</name>
</gene>
<feature type="compositionally biased region" description="Low complexity" evidence="1">
    <location>
        <begin position="68"/>
        <end position="78"/>
    </location>
</feature>
<dbReference type="EMBL" id="BAAATL010000025">
    <property type="protein sequence ID" value="GAA2495593.1"/>
    <property type="molecule type" value="Genomic_DNA"/>
</dbReference>
<feature type="compositionally biased region" description="Basic and acidic residues" evidence="1">
    <location>
        <begin position="119"/>
        <end position="138"/>
    </location>
</feature>
<feature type="compositionally biased region" description="Basic and acidic residues" evidence="1">
    <location>
        <begin position="35"/>
        <end position="59"/>
    </location>
</feature>
<keyword evidence="3" id="KW-1185">Reference proteome</keyword>
<sequence length="153" mass="16515">MPGVRAPEDGAEEIPLPPDGSVDDGVAWVAGLADAGRERGRRPRDTPADRRAERADVRLRSPAPGPVRPARAVRVPARAARRTADSPVATLGTRTGLPVVPDRIREVGDGPRCPRRRDRPPSPERRAPAAEPDHRDPGTRLPSWRAAHAVSVR</sequence>
<feature type="region of interest" description="Disordered" evidence="1">
    <location>
        <begin position="1"/>
        <end position="153"/>
    </location>
</feature>
<organism evidence="2 3">
    <name type="scientific">Streptomyces graminearus</name>
    <dbReference type="NCBI Taxonomy" id="284030"/>
    <lineage>
        <taxon>Bacteria</taxon>
        <taxon>Bacillati</taxon>
        <taxon>Actinomycetota</taxon>
        <taxon>Actinomycetes</taxon>
        <taxon>Kitasatosporales</taxon>
        <taxon>Streptomycetaceae</taxon>
        <taxon>Streptomyces</taxon>
    </lineage>
</organism>
<proteinExistence type="predicted"/>
<reference evidence="3" key="1">
    <citation type="journal article" date="2019" name="Int. J. Syst. Evol. Microbiol.">
        <title>The Global Catalogue of Microorganisms (GCM) 10K type strain sequencing project: providing services to taxonomists for standard genome sequencing and annotation.</title>
        <authorList>
            <consortium name="The Broad Institute Genomics Platform"/>
            <consortium name="The Broad Institute Genome Sequencing Center for Infectious Disease"/>
            <person name="Wu L."/>
            <person name="Ma J."/>
        </authorList>
    </citation>
    <scope>NUCLEOTIDE SEQUENCE [LARGE SCALE GENOMIC DNA]</scope>
    <source>
        <strain evidence="3">JCM 6923</strain>
    </source>
</reference>
<evidence type="ECO:0000313" key="2">
    <source>
        <dbReference type="EMBL" id="GAA2495593.1"/>
    </source>
</evidence>
<name>A0ABP5ZAN1_9ACTN</name>